<feature type="region of interest" description="Disordered" evidence="5">
    <location>
        <begin position="123"/>
        <end position="144"/>
    </location>
</feature>
<dbReference type="InterPro" id="IPR056413">
    <property type="entry name" value="TPR_CcmH_CycH"/>
</dbReference>
<evidence type="ECO:0000256" key="5">
    <source>
        <dbReference type="SAM" id="MobiDB-lite"/>
    </source>
</evidence>
<dbReference type="NCBIfam" id="TIGR03142">
    <property type="entry name" value="cytochro_ccmI"/>
    <property type="match status" value="1"/>
</dbReference>
<name>A0A2M9GY50_9BURK</name>
<evidence type="ECO:0000256" key="4">
    <source>
        <dbReference type="ARBA" id="ARBA00022803"/>
    </source>
</evidence>
<feature type="region of interest" description="Disordered" evidence="5">
    <location>
        <begin position="275"/>
        <end position="340"/>
    </location>
</feature>
<sequence length="340" mass="34603">MTLFWLLAAGMVAVALLFVLPPLLAPEAAGRRGGSPQAQASLAVLREQLAQLQADHAGGRIAPDHYAQARAEIERRALREGCAAPDRLDTRPAPRWALAVALGLGAISVGLYAALGNPAALTPADADPHASPSASAGHDPGDPMAERLAGLIQHLQAHPDDTEGWTTLAHTYATLGDFAGGAATWARMGARAPQDSGVLADWADLLATAADGDFSGEPDRLIGRLLALAPDDVKGLALAGTSAFFRGDFHGAIDAWERLLPLVDPDGPVHEQVQASLAQARRAAEGAAADGRAAEGAATDGGAADRTAADRAAADRAAAGAEGPAFPPGARASGGRGRQD</sequence>
<dbReference type="GO" id="GO:0005886">
    <property type="term" value="C:plasma membrane"/>
    <property type="evidence" value="ECO:0007669"/>
    <property type="project" value="TreeGrafter"/>
</dbReference>
<keyword evidence="6" id="KW-0472">Membrane</keyword>
<evidence type="ECO:0000256" key="1">
    <source>
        <dbReference type="ARBA" id="ARBA00004196"/>
    </source>
</evidence>
<feature type="compositionally biased region" description="Low complexity" evidence="5">
    <location>
        <begin position="285"/>
        <end position="306"/>
    </location>
</feature>
<organism evidence="8 9">
    <name type="scientific">Achromobacter ruhlandii</name>
    <dbReference type="NCBI Taxonomy" id="72557"/>
    <lineage>
        <taxon>Bacteria</taxon>
        <taxon>Pseudomonadati</taxon>
        <taxon>Pseudomonadota</taxon>
        <taxon>Betaproteobacteria</taxon>
        <taxon>Burkholderiales</taxon>
        <taxon>Alcaligenaceae</taxon>
        <taxon>Achromobacter</taxon>
    </lineage>
</organism>
<evidence type="ECO:0000256" key="6">
    <source>
        <dbReference type="SAM" id="Phobius"/>
    </source>
</evidence>
<dbReference type="EMBL" id="CADILE010000010">
    <property type="protein sequence ID" value="CAB3887203.1"/>
    <property type="molecule type" value="Genomic_DNA"/>
</dbReference>
<dbReference type="InterPro" id="IPR017560">
    <property type="entry name" value="Cyt_c_biogenesis_CcmI"/>
</dbReference>
<evidence type="ECO:0000256" key="3">
    <source>
        <dbReference type="ARBA" id="ARBA00022748"/>
    </source>
</evidence>
<dbReference type="Pfam" id="PF23914">
    <property type="entry name" value="TPR_CcmH_CycH"/>
    <property type="match status" value="1"/>
</dbReference>
<keyword evidence="4" id="KW-0802">TPR repeat</keyword>
<dbReference type="PANTHER" id="PTHR47870">
    <property type="entry name" value="CYTOCHROME C-TYPE BIOGENESIS PROTEIN CCMH"/>
    <property type="match status" value="1"/>
</dbReference>
<dbReference type="Proteomes" id="UP000494122">
    <property type="component" value="Unassembled WGS sequence"/>
</dbReference>
<evidence type="ECO:0000256" key="2">
    <source>
        <dbReference type="ARBA" id="ARBA00022737"/>
    </source>
</evidence>
<dbReference type="GO" id="GO:0030313">
    <property type="term" value="C:cell envelope"/>
    <property type="evidence" value="ECO:0007669"/>
    <property type="project" value="UniProtKB-SubCell"/>
</dbReference>
<dbReference type="SUPFAM" id="SSF48452">
    <property type="entry name" value="TPR-like"/>
    <property type="match status" value="1"/>
</dbReference>
<feature type="transmembrane region" description="Helical" evidence="6">
    <location>
        <begin position="96"/>
        <end position="115"/>
    </location>
</feature>
<feature type="compositionally biased region" description="Low complexity" evidence="5">
    <location>
        <begin position="315"/>
        <end position="331"/>
    </location>
</feature>
<dbReference type="AlphaFoldDB" id="A0A2M9GY50"/>
<feature type="domain" description="Cytochrome c-type biogenesis protein H TPR" evidence="7">
    <location>
        <begin position="149"/>
        <end position="268"/>
    </location>
</feature>
<comment type="subcellular location">
    <subcellularLocation>
        <location evidence="1">Cell envelope</location>
    </subcellularLocation>
</comment>
<dbReference type="Gene3D" id="1.25.40.10">
    <property type="entry name" value="Tetratricopeptide repeat domain"/>
    <property type="match status" value="1"/>
</dbReference>
<gene>
    <name evidence="8" type="ORF">LMG3328_03599</name>
</gene>
<evidence type="ECO:0000313" key="8">
    <source>
        <dbReference type="EMBL" id="CAB3887203.1"/>
    </source>
</evidence>
<feature type="compositionally biased region" description="Low complexity" evidence="5">
    <location>
        <begin position="123"/>
        <end position="138"/>
    </location>
</feature>
<dbReference type="GO" id="GO:0017004">
    <property type="term" value="P:cytochrome complex assembly"/>
    <property type="evidence" value="ECO:0007669"/>
    <property type="project" value="UniProtKB-KW"/>
</dbReference>
<dbReference type="RefSeq" id="WP_100508269.1">
    <property type="nucleotide sequence ID" value="NZ_CADILE010000010.1"/>
</dbReference>
<dbReference type="InterPro" id="IPR051263">
    <property type="entry name" value="C-type_cytochrome_biogenesis"/>
</dbReference>
<keyword evidence="6" id="KW-0812">Transmembrane</keyword>
<reference evidence="8 9" key="1">
    <citation type="submission" date="2020-04" db="EMBL/GenBank/DDBJ databases">
        <authorList>
            <person name="De Canck E."/>
        </authorList>
    </citation>
    <scope>NUCLEOTIDE SEQUENCE [LARGE SCALE GENOMIC DNA]</scope>
    <source>
        <strain evidence="8 9">LMG 3328</strain>
    </source>
</reference>
<evidence type="ECO:0000313" key="9">
    <source>
        <dbReference type="Proteomes" id="UP000494122"/>
    </source>
</evidence>
<feature type="transmembrane region" description="Helical" evidence="6">
    <location>
        <begin position="6"/>
        <end position="25"/>
    </location>
</feature>
<evidence type="ECO:0000259" key="7">
    <source>
        <dbReference type="Pfam" id="PF23914"/>
    </source>
</evidence>
<dbReference type="InterPro" id="IPR011990">
    <property type="entry name" value="TPR-like_helical_dom_sf"/>
</dbReference>
<dbReference type="PANTHER" id="PTHR47870:SF1">
    <property type="entry name" value="CYTOCHROME C-TYPE BIOGENESIS PROTEIN CCMH"/>
    <property type="match status" value="1"/>
</dbReference>
<accession>A0A2M9GY50</accession>
<keyword evidence="3" id="KW-0201">Cytochrome c-type biogenesis</keyword>
<keyword evidence="6" id="KW-1133">Transmembrane helix</keyword>
<keyword evidence="2" id="KW-0677">Repeat</keyword>
<protein>
    <recommendedName>
        <fullName evidence="7">Cytochrome c-type biogenesis protein H TPR domain-containing protein</fullName>
    </recommendedName>
</protein>
<proteinExistence type="predicted"/>